<accession>L8WPC8</accession>
<sequence length="57" mass="6619">MRREPWDVTATHKPGDASALGILVSKRPWAQRRKSALRSYFARHLGCGFMEIMVEFR</sequence>
<reference evidence="1 2" key="1">
    <citation type="journal article" date="2013" name="Nat. Commun.">
        <title>The evolution and pathogenic mechanisms of the rice sheath blight pathogen.</title>
        <authorList>
            <person name="Zheng A."/>
            <person name="Lin R."/>
            <person name="Xu L."/>
            <person name="Qin P."/>
            <person name="Tang C."/>
            <person name="Ai P."/>
            <person name="Zhang D."/>
            <person name="Liu Y."/>
            <person name="Sun Z."/>
            <person name="Feng H."/>
            <person name="Wang Y."/>
            <person name="Chen Y."/>
            <person name="Liang X."/>
            <person name="Fu R."/>
            <person name="Li Q."/>
            <person name="Zhang J."/>
            <person name="Yu X."/>
            <person name="Xie Z."/>
            <person name="Ding L."/>
            <person name="Guan P."/>
            <person name="Tang J."/>
            <person name="Liang Y."/>
            <person name="Wang S."/>
            <person name="Deng Q."/>
            <person name="Li S."/>
            <person name="Zhu J."/>
            <person name="Wang L."/>
            <person name="Liu H."/>
            <person name="Li P."/>
        </authorList>
    </citation>
    <scope>NUCLEOTIDE SEQUENCE [LARGE SCALE GENOMIC DNA]</scope>
    <source>
        <strain evidence="2">AG-1 IA</strain>
    </source>
</reference>
<evidence type="ECO:0000313" key="2">
    <source>
        <dbReference type="Proteomes" id="UP000011668"/>
    </source>
</evidence>
<keyword evidence="2" id="KW-1185">Reference proteome</keyword>
<proteinExistence type="predicted"/>
<dbReference type="HOGENOM" id="CLU_2998097_0_0_1"/>
<dbReference type="Proteomes" id="UP000011668">
    <property type="component" value="Unassembled WGS sequence"/>
</dbReference>
<organism evidence="1 2">
    <name type="scientific">Thanatephorus cucumeris (strain AG1-IA)</name>
    <name type="common">Rice sheath blight fungus</name>
    <name type="synonym">Rhizoctonia solani</name>
    <dbReference type="NCBI Taxonomy" id="983506"/>
    <lineage>
        <taxon>Eukaryota</taxon>
        <taxon>Fungi</taxon>
        <taxon>Dikarya</taxon>
        <taxon>Basidiomycota</taxon>
        <taxon>Agaricomycotina</taxon>
        <taxon>Agaricomycetes</taxon>
        <taxon>Cantharellales</taxon>
        <taxon>Ceratobasidiaceae</taxon>
        <taxon>Rhizoctonia</taxon>
        <taxon>Rhizoctonia solani AG-1</taxon>
    </lineage>
</organism>
<name>L8WPC8_THACA</name>
<dbReference type="EMBL" id="AFRT01002238">
    <property type="protein sequence ID" value="ELU38199.1"/>
    <property type="molecule type" value="Genomic_DNA"/>
</dbReference>
<gene>
    <name evidence="1" type="ORF">AG1IA_07771</name>
</gene>
<protein>
    <submittedName>
        <fullName evidence="1">Uncharacterized protein</fullName>
    </submittedName>
</protein>
<comment type="caution">
    <text evidence="1">The sequence shown here is derived from an EMBL/GenBank/DDBJ whole genome shotgun (WGS) entry which is preliminary data.</text>
</comment>
<dbReference type="AlphaFoldDB" id="L8WPC8"/>
<evidence type="ECO:0000313" key="1">
    <source>
        <dbReference type="EMBL" id="ELU38199.1"/>
    </source>
</evidence>